<name>A0ABS8S9C5_DATST</name>
<evidence type="ECO:0000313" key="2">
    <source>
        <dbReference type="Proteomes" id="UP000823775"/>
    </source>
</evidence>
<gene>
    <name evidence="1" type="ORF">HAX54_028179</name>
</gene>
<accession>A0ABS8S9C5</accession>
<reference evidence="1 2" key="1">
    <citation type="journal article" date="2021" name="BMC Genomics">
        <title>Datura genome reveals duplications of psychoactive alkaloid biosynthetic genes and high mutation rate following tissue culture.</title>
        <authorList>
            <person name="Rajewski A."/>
            <person name="Carter-House D."/>
            <person name="Stajich J."/>
            <person name="Litt A."/>
        </authorList>
    </citation>
    <scope>NUCLEOTIDE SEQUENCE [LARGE SCALE GENOMIC DNA]</scope>
    <source>
        <strain evidence="1">AR-01</strain>
    </source>
</reference>
<sequence length="136" mass="15418">MQEIRMATLMGTSNGVVELAQPNIMNLLPFELRVLLGHVPILKLGMDMLQSFPCVVDSVALLYMMHRTPHKFWKVRVQRNGEMTPVSQPNLLIDIWECNSSRWSADGSSGVCVWIIPRGPDRRLPDDSCIVIAFRI</sequence>
<comment type="caution">
    <text evidence="1">The sequence shown here is derived from an EMBL/GenBank/DDBJ whole genome shotgun (WGS) entry which is preliminary data.</text>
</comment>
<dbReference type="Proteomes" id="UP000823775">
    <property type="component" value="Unassembled WGS sequence"/>
</dbReference>
<keyword evidence="2" id="KW-1185">Reference proteome</keyword>
<organism evidence="1 2">
    <name type="scientific">Datura stramonium</name>
    <name type="common">Jimsonweed</name>
    <name type="synonym">Common thornapple</name>
    <dbReference type="NCBI Taxonomy" id="4076"/>
    <lineage>
        <taxon>Eukaryota</taxon>
        <taxon>Viridiplantae</taxon>
        <taxon>Streptophyta</taxon>
        <taxon>Embryophyta</taxon>
        <taxon>Tracheophyta</taxon>
        <taxon>Spermatophyta</taxon>
        <taxon>Magnoliopsida</taxon>
        <taxon>eudicotyledons</taxon>
        <taxon>Gunneridae</taxon>
        <taxon>Pentapetalae</taxon>
        <taxon>asterids</taxon>
        <taxon>lamiids</taxon>
        <taxon>Solanales</taxon>
        <taxon>Solanaceae</taxon>
        <taxon>Solanoideae</taxon>
        <taxon>Datureae</taxon>
        <taxon>Datura</taxon>
    </lineage>
</organism>
<dbReference type="EMBL" id="JACEIK010000345">
    <property type="protein sequence ID" value="MCD7455453.1"/>
    <property type="molecule type" value="Genomic_DNA"/>
</dbReference>
<evidence type="ECO:0000313" key="1">
    <source>
        <dbReference type="EMBL" id="MCD7455453.1"/>
    </source>
</evidence>
<proteinExistence type="predicted"/>
<protein>
    <submittedName>
        <fullName evidence="1">Uncharacterized protein</fullName>
    </submittedName>
</protein>